<protein>
    <submittedName>
        <fullName evidence="1">Uncharacterized protein</fullName>
    </submittedName>
</protein>
<organism evidence="1">
    <name type="scientific">marine sediment metagenome</name>
    <dbReference type="NCBI Taxonomy" id="412755"/>
    <lineage>
        <taxon>unclassified sequences</taxon>
        <taxon>metagenomes</taxon>
        <taxon>ecological metagenomes</taxon>
    </lineage>
</organism>
<proteinExistence type="predicted"/>
<gene>
    <name evidence="1" type="ORF">LCGC14_2233600</name>
</gene>
<comment type="caution">
    <text evidence="1">The sequence shown here is derived from an EMBL/GenBank/DDBJ whole genome shotgun (WGS) entry which is preliminary data.</text>
</comment>
<dbReference type="AlphaFoldDB" id="A0A0F9D794"/>
<accession>A0A0F9D794</accession>
<reference evidence="1" key="1">
    <citation type="journal article" date="2015" name="Nature">
        <title>Complex archaea that bridge the gap between prokaryotes and eukaryotes.</title>
        <authorList>
            <person name="Spang A."/>
            <person name="Saw J.H."/>
            <person name="Jorgensen S.L."/>
            <person name="Zaremba-Niedzwiedzka K."/>
            <person name="Martijn J."/>
            <person name="Lind A.E."/>
            <person name="van Eijk R."/>
            <person name="Schleper C."/>
            <person name="Guy L."/>
            <person name="Ettema T.J."/>
        </authorList>
    </citation>
    <scope>NUCLEOTIDE SEQUENCE</scope>
</reference>
<dbReference type="EMBL" id="LAZR01030105">
    <property type="protein sequence ID" value="KKL57618.1"/>
    <property type="molecule type" value="Genomic_DNA"/>
</dbReference>
<sequence length="160" mass="18019">MNQQEAAEIREAIHTANKEKKETKIITATVKAGLKEVPEIDDAMEGVTLRIPGMAASGGRELAYKLRLLLVEMGLLDEVTEIIERVCHRKLVSRSYSGERYDGQEDGVLYLKQYPVTQITNITITDYGDVIGKKTIKPESSIKNIFPKLVKQVLESKRWS</sequence>
<name>A0A0F9D794_9ZZZZ</name>
<evidence type="ECO:0000313" key="1">
    <source>
        <dbReference type="EMBL" id="KKL57618.1"/>
    </source>
</evidence>